<gene>
    <name evidence="2" type="ORF">UFOPK2399_02044</name>
</gene>
<name>A0A6J6QMD7_9ZZZZ</name>
<protein>
    <submittedName>
        <fullName evidence="2">Unannotated protein</fullName>
    </submittedName>
</protein>
<dbReference type="GO" id="GO:0046872">
    <property type="term" value="F:metal ion binding"/>
    <property type="evidence" value="ECO:0007669"/>
    <property type="project" value="UniProtKB-KW"/>
</dbReference>
<dbReference type="SUPFAM" id="SSF144052">
    <property type="entry name" value="Thermophilic metalloprotease-like"/>
    <property type="match status" value="1"/>
</dbReference>
<sequence>MQAGEHVLVVVDPPIAEQGDHLVGAAQLRGATTELEIWEGVAPVEAGARADVCLFLARYPKPHEGDERFKLNHSVTGHGGREIYMGLVDKELLEGELSETPPDLTGNAAKLLAQVQGASEIRITGAAGTDLTLRVEGRHWNNDTGVLEAGHFANFPNGEIYIAPLRDGTDGVLVADLTVPYTVEGLVDEPVTLRFTAGRVTSIEGGRAADMLRAIVEEAGTGADVIAELGIGFNPAVIPRGHVMLDEKAARTAHVAIGRNTGTYGGDNEAKIHVDCIFSEPTVWADGQLVELPA</sequence>
<reference evidence="2" key="1">
    <citation type="submission" date="2020-05" db="EMBL/GenBank/DDBJ databases">
        <authorList>
            <person name="Chiriac C."/>
            <person name="Salcher M."/>
            <person name="Ghai R."/>
            <person name="Kavagutti S V."/>
        </authorList>
    </citation>
    <scope>NUCLEOTIDE SEQUENCE</scope>
</reference>
<dbReference type="InterPro" id="IPR052170">
    <property type="entry name" value="M29_Exopeptidase"/>
</dbReference>
<dbReference type="InterPro" id="IPR000787">
    <property type="entry name" value="Peptidase_M29"/>
</dbReference>
<dbReference type="GO" id="GO:0004177">
    <property type="term" value="F:aminopeptidase activity"/>
    <property type="evidence" value="ECO:0007669"/>
    <property type="project" value="InterPro"/>
</dbReference>
<evidence type="ECO:0000256" key="1">
    <source>
        <dbReference type="ARBA" id="ARBA00022723"/>
    </source>
</evidence>
<dbReference type="AlphaFoldDB" id="A0A6J6QMD7"/>
<dbReference type="PANTHER" id="PTHR34448">
    <property type="entry name" value="AMINOPEPTIDASE"/>
    <property type="match status" value="1"/>
</dbReference>
<proteinExistence type="predicted"/>
<accession>A0A6J6QMD7</accession>
<dbReference type="Pfam" id="PF02073">
    <property type="entry name" value="Peptidase_M29"/>
    <property type="match status" value="1"/>
</dbReference>
<keyword evidence="1" id="KW-0479">Metal-binding</keyword>
<evidence type="ECO:0000313" key="2">
    <source>
        <dbReference type="EMBL" id="CAB4711782.1"/>
    </source>
</evidence>
<dbReference type="GO" id="GO:0006508">
    <property type="term" value="P:proteolysis"/>
    <property type="evidence" value="ECO:0007669"/>
    <property type="project" value="InterPro"/>
</dbReference>
<dbReference type="PANTHER" id="PTHR34448:SF1">
    <property type="entry name" value="BLL6088 PROTEIN"/>
    <property type="match status" value="1"/>
</dbReference>
<dbReference type="EMBL" id="CAEZXP010000012">
    <property type="protein sequence ID" value="CAB4711782.1"/>
    <property type="molecule type" value="Genomic_DNA"/>
</dbReference>
<organism evidence="2">
    <name type="scientific">freshwater metagenome</name>
    <dbReference type="NCBI Taxonomy" id="449393"/>
    <lineage>
        <taxon>unclassified sequences</taxon>
        <taxon>metagenomes</taxon>
        <taxon>ecological metagenomes</taxon>
    </lineage>
</organism>